<comment type="caution">
    <text evidence="2">The sequence shown here is derived from an EMBL/GenBank/DDBJ whole genome shotgun (WGS) entry which is preliminary data.</text>
</comment>
<dbReference type="AlphaFoldDB" id="Q4TC26"/>
<protein>
    <submittedName>
        <fullName evidence="2">(spotted green pufferfish) hypothetical protein</fullName>
    </submittedName>
</protein>
<feature type="non-terminal residue" evidence="2">
    <location>
        <position position="1"/>
    </location>
</feature>
<dbReference type="Gene3D" id="3.30.1910.20">
    <property type="entry name" value="asparaginyl-tRNA synthetase, N-terminal domain"/>
    <property type="match status" value="1"/>
</dbReference>
<organism evidence="2">
    <name type="scientific">Tetraodon nigroviridis</name>
    <name type="common">Spotted green pufferfish</name>
    <name type="synonym">Chelonodon nigroviridis</name>
    <dbReference type="NCBI Taxonomy" id="99883"/>
    <lineage>
        <taxon>Eukaryota</taxon>
        <taxon>Metazoa</taxon>
        <taxon>Chordata</taxon>
        <taxon>Craniata</taxon>
        <taxon>Vertebrata</taxon>
        <taxon>Euteleostomi</taxon>
        <taxon>Actinopterygii</taxon>
        <taxon>Neopterygii</taxon>
        <taxon>Teleostei</taxon>
        <taxon>Neoteleostei</taxon>
        <taxon>Acanthomorphata</taxon>
        <taxon>Eupercaria</taxon>
        <taxon>Tetraodontiformes</taxon>
        <taxon>Tetradontoidea</taxon>
        <taxon>Tetraodontidae</taxon>
        <taxon>Tetraodon</taxon>
    </lineage>
</organism>
<sequence length="27" mass="2956">LYVSDKCGSDQDGDGTEQKPFKTPLKV</sequence>
<feature type="non-terminal residue" evidence="2">
    <location>
        <position position="27"/>
    </location>
</feature>
<evidence type="ECO:0000313" key="2">
    <source>
        <dbReference type="EMBL" id="CAF89556.1"/>
    </source>
</evidence>
<name>Q4TC26_TETNG</name>
<reference evidence="2" key="1">
    <citation type="journal article" date="2004" name="Nature">
        <title>Genome duplication in the teleost fish Tetraodon nigroviridis reveals the early vertebrate proto-karyotype.</title>
        <authorList>
            <person name="Jaillon O."/>
            <person name="Aury J.-M."/>
            <person name="Brunet F."/>
            <person name="Petit J.-L."/>
            <person name="Stange-Thomann N."/>
            <person name="Mauceli E."/>
            <person name="Bouneau L."/>
            <person name="Fischer C."/>
            <person name="Ozouf-Costaz C."/>
            <person name="Bernot A."/>
            <person name="Nicaud S."/>
            <person name="Jaffe D."/>
            <person name="Fisher S."/>
            <person name="Lutfalla G."/>
            <person name="Dossat C."/>
            <person name="Segurens B."/>
            <person name="Dasilva C."/>
            <person name="Salanoubat M."/>
            <person name="Levy M."/>
            <person name="Boudet N."/>
            <person name="Castellano S."/>
            <person name="Anthouard V."/>
            <person name="Jubin C."/>
            <person name="Castelli V."/>
            <person name="Katinka M."/>
            <person name="Vacherie B."/>
            <person name="Biemont C."/>
            <person name="Skalli Z."/>
            <person name="Cattolico L."/>
            <person name="Poulain J."/>
            <person name="De Berardinis V."/>
            <person name="Cruaud C."/>
            <person name="Duprat S."/>
            <person name="Brottier P."/>
            <person name="Coutanceau J.-P."/>
            <person name="Gouzy J."/>
            <person name="Parra G."/>
            <person name="Lardier G."/>
            <person name="Chapple C."/>
            <person name="McKernan K.J."/>
            <person name="McEwan P."/>
            <person name="Bosak S."/>
            <person name="Kellis M."/>
            <person name="Volff J.-N."/>
            <person name="Guigo R."/>
            <person name="Zody M.C."/>
            <person name="Mesirov J."/>
            <person name="Lindblad-Toh K."/>
            <person name="Birren B."/>
            <person name="Nusbaum C."/>
            <person name="Kahn D."/>
            <person name="Robinson-Rechavi M."/>
            <person name="Laudet V."/>
            <person name="Schachter V."/>
            <person name="Quetier F."/>
            <person name="Saurin W."/>
            <person name="Scarpelli C."/>
            <person name="Wincker P."/>
            <person name="Lander E.S."/>
            <person name="Weissenbach J."/>
            <person name="Roest Crollius H."/>
        </authorList>
    </citation>
    <scope>NUCLEOTIDE SEQUENCE [LARGE SCALE GENOMIC DNA]</scope>
</reference>
<feature type="region of interest" description="Disordered" evidence="1">
    <location>
        <begin position="1"/>
        <end position="27"/>
    </location>
</feature>
<evidence type="ECO:0000256" key="1">
    <source>
        <dbReference type="SAM" id="MobiDB-lite"/>
    </source>
</evidence>
<proteinExistence type="predicted"/>
<reference evidence="2" key="2">
    <citation type="submission" date="2004-02" db="EMBL/GenBank/DDBJ databases">
        <authorList>
            <consortium name="Genoscope"/>
            <consortium name="Whitehead Institute Centre for Genome Research"/>
        </authorList>
    </citation>
    <scope>NUCLEOTIDE SEQUENCE</scope>
</reference>
<gene>
    <name evidence="2" type="ORF">GSTENG00003495001</name>
</gene>
<dbReference type="KEGG" id="tng:GSTEN00003495G001"/>
<accession>Q4TC26</accession>
<dbReference type="EMBL" id="CAAE01007058">
    <property type="protein sequence ID" value="CAF89556.1"/>
    <property type="molecule type" value="Genomic_DNA"/>
</dbReference>